<name>A0A3A3GI66_PANTH</name>
<proteinExistence type="predicted"/>
<accession>A0A3A3GI66</accession>
<organism evidence="2 3">
    <name type="scientific">Paenibacillus thiaminolyticus</name>
    <name type="common">Bacillus thiaminolyticus</name>
    <dbReference type="NCBI Taxonomy" id="49283"/>
    <lineage>
        <taxon>Bacteria</taxon>
        <taxon>Bacillati</taxon>
        <taxon>Bacillota</taxon>
        <taxon>Bacilli</taxon>
        <taxon>Bacillales</taxon>
        <taxon>Paenibacillaceae</taxon>
        <taxon>Paenibacillus</taxon>
    </lineage>
</organism>
<protein>
    <submittedName>
        <fullName evidence="2">Uncharacterized protein</fullName>
    </submittedName>
</protein>
<dbReference type="RefSeq" id="WP_147385212.1">
    <property type="nucleotide sequence ID" value="NZ_QYZD01000020.1"/>
</dbReference>
<gene>
    <name evidence="2" type="ORF">DQX05_19975</name>
</gene>
<evidence type="ECO:0000256" key="1">
    <source>
        <dbReference type="SAM" id="MobiDB-lite"/>
    </source>
</evidence>
<sequence length="87" mass="9631">MICFTESSDGINISPRSFYFVRKWIAPAHQLAHDCSAGQGGPRAECLKVTSLSDPLRASHLRKRRMRGLPPDASDGQEQMNEKEACA</sequence>
<reference evidence="2 3" key="1">
    <citation type="submission" date="2018-09" db="EMBL/GenBank/DDBJ databases">
        <title>Paenibacillus SK2017-BO5.</title>
        <authorList>
            <person name="Piskunova J.V."/>
            <person name="Dubiley S.A."/>
            <person name="Severinov K.V."/>
        </authorList>
    </citation>
    <scope>NUCLEOTIDE SEQUENCE [LARGE SCALE GENOMIC DNA]</scope>
    <source>
        <strain evidence="2 3">BO5</strain>
    </source>
</reference>
<dbReference type="EMBL" id="QYZD01000020">
    <property type="protein sequence ID" value="RJG21895.1"/>
    <property type="molecule type" value="Genomic_DNA"/>
</dbReference>
<comment type="caution">
    <text evidence="2">The sequence shown here is derived from an EMBL/GenBank/DDBJ whole genome shotgun (WGS) entry which is preliminary data.</text>
</comment>
<dbReference type="Proteomes" id="UP000266177">
    <property type="component" value="Unassembled WGS sequence"/>
</dbReference>
<feature type="region of interest" description="Disordered" evidence="1">
    <location>
        <begin position="62"/>
        <end position="87"/>
    </location>
</feature>
<dbReference type="AlphaFoldDB" id="A0A3A3GI66"/>
<evidence type="ECO:0000313" key="2">
    <source>
        <dbReference type="EMBL" id="RJG21895.1"/>
    </source>
</evidence>
<evidence type="ECO:0000313" key="3">
    <source>
        <dbReference type="Proteomes" id="UP000266177"/>
    </source>
</evidence>